<feature type="region of interest" description="Disordered" evidence="2">
    <location>
        <begin position="197"/>
        <end position="219"/>
    </location>
</feature>
<feature type="domain" description="ARB-07466-like C-terminal" evidence="4">
    <location>
        <begin position="221"/>
        <end position="332"/>
    </location>
</feature>
<keyword evidence="3" id="KW-0732">Signal</keyword>
<keyword evidence="6" id="KW-1185">Reference proteome</keyword>
<evidence type="ECO:0000256" key="2">
    <source>
        <dbReference type="SAM" id="MobiDB-lite"/>
    </source>
</evidence>
<evidence type="ECO:0000256" key="1">
    <source>
        <dbReference type="SAM" id="Coils"/>
    </source>
</evidence>
<dbReference type="Gene3D" id="6.10.250.3150">
    <property type="match status" value="1"/>
</dbReference>
<evidence type="ECO:0000256" key="3">
    <source>
        <dbReference type="SAM" id="SignalP"/>
    </source>
</evidence>
<protein>
    <recommendedName>
        <fullName evidence="4">ARB-07466-like C-terminal domain-containing protein</fullName>
    </recommendedName>
</protein>
<gene>
    <name evidence="5" type="ORF">GCM10010201_30950</name>
</gene>
<dbReference type="Pfam" id="PF26571">
    <property type="entry name" value="VldE"/>
    <property type="match status" value="1"/>
</dbReference>
<evidence type="ECO:0000259" key="4">
    <source>
        <dbReference type="Pfam" id="PF26571"/>
    </source>
</evidence>
<dbReference type="Proteomes" id="UP001499978">
    <property type="component" value="Unassembled WGS sequence"/>
</dbReference>
<name>A0ABN3NQX2_9ACTN</name>
<sequence length="338" mass="36620">MLTVLVRRLMATVVSMTVVLAAASPAPAQADPDDTGGEGETPLVRDVLEDASRGYLEAKVKLTASQKRQEKLTGELGGLERRRDIINAEVSRIAAAGYRAGRLNAASALLRSAGPDAFLDRAAALERMTSREDQRLRELNQAQEDVARAKAAIDSEVAQQRHQFAVMTKKKDAAVRLLSITGGKATGGLVSANLPTARQAPRGRDGSWPGQSCTADDPTTSGCITPRTLHAVRESKRLGYTRFVSCFRTGGPFEHPKGRACDYSVQKGKGFGGHATGADRRYGNDLAAFLVKNADRLGVMYVIWYRQVWLPSVGWTNYTRAFGDPSSDHTNHVHLSML</sequence>
<evidence type="ECO:0000313" key="6">
    <source>
        <dbReference type="Proteomes" id="UP001499978"/>
    </source>
</evidence>
<dbReference type="InterPro" id="IPR058593">
    <property type="entry name" value="ARB_07466-like_C"/>
</dbReference>
<organism evidence="5 6">
    <name type="scientific">Pilimelia columellifera subsp. columellifera</name>
    <dbReference type="NCBI Taxonomy" id="706583"/>
    <lineage>
        <taxon>Bacteria</taxon>
        <taxon>Bacillati</taxon>
        <taxon>Actinomycetota</taxon>
        <taxon>Actinomycetes</taxon>
        <taxon>Micromonosporales</taxon>
        <taxon>Micromonosporaceae</taxon>
        <taxon>Pilimelia</taxon>
    </lineage>
</organism>
<feature type="compositionally biased region" description="Polar residues" evidence="2">
    <location>
        <begin position="209"/>
        <end position="219"/>
    </location>
</feature>
<dbReference type="EMBL" id="BAAARY010000017">
    <property type="protein sequence ID" value="GAA2529530.1"/>
    <property type="molecule type" value="Genomic_DNA"/>
</dbReference>
<comment type="caution">
    <text evidence="5">The sequence shown here is derived from an EMBL/GenBank/DDBJ whole genome shotgun (WGS) entry which is preliminary data.</text>
</comment>
<feature type="coiled-coil region" evidence="1">
    <location>
        <begin position="122"/>
        <end position="159"/>
    </location>
</feature>
<feature type="chain" id="PRO_5046728879" description="ARB-07466-like C-terminal domain-containing protein" evidence="3">
    <location>
        <begin position="31"/>
        <end position="338"/>
    </location>
</feature>
<reference evidence="5 6" key="1">
    <citation type="journal article" date="2019" name="Int. J. Syst. Evol. Microbiol.">
        <title>The Global Catalogue of Microorganisms (GCM) 10K type strain sequencing project: providing services to taxonomists for standard genome sequencing and annotation.</title>
        <authorList>
            <consortium name="The Broad Institute Genomics Platform"/>
            <consortium name="The Broad Institute Genome Sequencing Center for Infectious Disease"/>
            <person name="Wu L."/>
            <person name="Ma J."/>
        </authorList>
    </citation>
    <scope>NUCLEOTIDE SEQUENCE [LARGE SCALE GENOMIC DNA]</scope>
    <source>
        <strain evidence="5 6">JCM 3367</strain>
    </source>
</reference>
<proteinExistence type="predicted"/>
<evidence type="ECO:0000313" key="5">
    <source>
        <dbReference type="EMBL" id="GAA2529530.1"/>
    </source>
</evidence>
<feature type="signal peptide" evidence="3">
    <location>
        <begin position="1"/>
        <end position="30"/>
    </location>
</feature>
<keyword evidence="1" id="KW-0175">Coiled coil</keyword>
<accession>A0ABN3NQX2</accession>